<name>A0A940X077_9BACI</name>
<dbReference type="RefSeq" id="WP_210598135.1">
    <property type="nucleotide sequence ID" value="NZ_JAGKSQ010000006.1"/>
</dbReference>
<dbReference type="PANTHER" id="PTHR33490">
    <property type="entry name" value="BLR5614 PROTEIN-RELATED"/>
    <property type="match status" value="1"/>
</dbReference>
<reference evidence="2" key="1">
    <citation type="submission" date="2021-03" db="EMBL/GenBank/DDBJ databases">
        <title>Bacillus suaedae sp. nov., isolated from Suaeda aralocaspica.</title>
        <authorList>
            <person name="Lei R.F.R."/>
        </authorList>
    </citation>
    <scope>NUCLEOTIDE SEQUENCE</scope>
    <source>
        <strain evidence="2">YZJH907-2</strain>
    </source>
</reference>
<dbReference type="Pfam" id="PF08379">
    <property type="entry name" value="Bact_transglu_N"/>
    <property type="match status" value="1"/>
</dbReference>
<evidence type="ECO:0000313" key="2">
    <source>
        <dbReference type="EMBL" id="MBP3952425.1"/>
    </source>
</evidence>
<dbReference type="Proteomes" id="UP000678228">
    <property type="component" value="Unassembled WGS sequence"/>
</dbReference>
<dbReference type="Pfam" id="PF01841">
    <property type="entry name" value="Transglut_core"/>
    <property type="match status" value="1"/>
</dbReference>
<dbReference type="Gene3D" id="3.10.620.30">
    <property type="match status" value="1"/>
</dbReference>
<dbReference type="PANTHER" id="PTHR33490:SF6">
    <property type="entry name" value="SLL1049 PROTEIN"/>
    <property type="match status" value="1"/>
</dbReference>
<feature type="domain" description="Transglutaminase-like" evidence="1">
    <location>
        <begin position="170"/>
        <end position="237"/>
    </location>
</feature>
<comment type="caution">
    <text evidence="2">The sequence shown here is derived from an EMBL/GenBank/DDBJ whole genome shotgun (WGS) entry which is preliminary data.</text>
</comment>
<evidence type="ECO:0000259" key="1">
    <source>
        <dbReference type="SMART" id="SM00460"/>
    </source>
</evidence>
<protein>
    <submittedName>
        <fullName evidence="2">Transglutaminase family protein</fullName>
    </submittedName>
</protein>
<accession>A0A940X077</accession>
<dbReference type="SMART" id="SM00460">
    <property type="entry name" value="TGc"/>
    <property type="match status" value="1"/>
</dbReference>
<sequence length="282" mass="32351">MKYEVLQSTHYQYSLPVRESINQCIFKPIGNDNQTMIQYEQAITPSAVASEHRDYWGNEVVTFYIWEPHSELQVRTRTILDLHHKELVLKMTNEIEAEMNKVSFKQTFAEFLMSTRYTQLNSDIIHFITSELKRDQIDLLTFVEKLNSYIYEQFSYLPGSTDVTTVASDAFFKKTGVCQDFTHIMLGICRSQGIPARYVSGYIYSGEDVAMRGDSVTHAWVEVYFPTYGWIGFDPTNNMIAQNQHICVATGRDYADITPLKGVHIGNGYQDLKVSISVKAAQ</sequence>
<organism evidence="2 3">
    <name type="scientific">Halalkalibacter suaedae</name>
    <dbReference type="NCBI Taxonomy" id="2822140"/>
    <lineage>
        <taxon>Bacteria</taxon>
        <taxon>Bacillati</taxon>
        <taxon>Bacillota</taxon>
        <taxon>Bacilli</taxon>
        <taxon>Bacillales</taxon>
        <taxon>Bacillaceae</taxon>
        <taxon>Halalkalibacter</taxon>
    </lineage>
</organism>
<gene>
    <name evidence="2" type="ORF">J7W16_14975</name>
</gene>
<dbReference type="AlphaFoldDB" id="A0A940X077"/>
<dbReference type="InterPro" id="IPR002931">
    <property type="entry name" value="Transglutaminase-like"/>
</dbReference>
<keyword evidence="3" id="KW-1185">Reference proteome</keyword>
<dbReference type="SUPFAM" id="SSF54001">
    <property type="entry name" value="Cysteine proteinases"/>
    <property type="match status" value="1"/>
</dbReference>
<evidence type="ECO:0000313" key="3">
    <source>
        <dbReference type="Proteomes" id="UP000678228"/>
    </source>
</evidence>
<proteinExistence type="predicted"/>
<dbReference type="EMBL" id="JAGKSQ010000006">
    <property type="protein sequence ID" value="MBP3952425.1"/>
    <property type="molecule type" value="Genomic_DNA"/>
</dbReference>
<dbReference type="InterPro" id="IPR013589">
    <property type="entry name" value="Bac_transglu_N"/>
</dbReference>
<dbReference type="InterPro" id="IPR038765">
    <property type="entry name" value="Papain-like_cys_pep_sf"/>
</dbReference>